<evidence type="ECO:0000256" key="7">
    <source>
        <dbReference type="SAM" id="Phobius"/>
    </source>
</evidence>
<gene>
    <name evidence="9" type="primary">yccM_2</name>
    <name evidence="9" type="ORF">Psch_01622</name>
</gene>
<dbReference type="EMBL" id="QFGA01000001">
    <property type="protein sequence ID" value="TEB08067.1"/>
    <property type="molecule type" value="Genomic_DNA"/>
</dbReference>
<dbReference type="InterPro" id="IPR017896">
    <property type="entry name" value="4Fe4S_Fe-S-bd"/>
</dbReference>
<evidence type="ECO:0000256" key="5">
    <source>
        <dbReference type="ARBA" id="ARBA00023004"/>
    </source>
</evidence>
<feature type="transmembrane region" description="Helical" evidence="7">
    <location>
        <begin position="117"/>
        <end position="137"/>
    </location>
</feature>
<name>A0A4Y7RIB1_9FIRM</name>
<keyword evidence="10" id="KW-1185">Reference proteome</keyword>
<evidence type="ECO:0000256" key="3">
    <source>
        <dbReference type="ARBA" id="ARBA00022723"/>
    </source>
</evidence>
<accession>A0A4Y7RIB1</accession>
<sequence length="291" mass="32269">MKRRVVQTITAALINGHIAGFLQGTAYNGPLKRLCVPVLNCTSCPGAFSSCPLGLIQSSLIFGNYLLLMVTSGLLLLLGGLLGRFLCGWLCPFGFMQELLYKIPLPKYRPGRKLIKLVYLKYVVLVLFVLLFPALGLTYLSGSTFCKYLCPVETLEAYLPLMALQPSLMTTAGVLFKWKLVLLAVAVLPSMIIFRPFCRFICPLGAVYALLNRLSLLRFEINRDNCKKCGGCQEQCELGIDIYNNPNSPECVRCMQCFAGCRDGLLGIKAGIGEKTLRLKKKLDQNKGFRM</sequence>
<feature type="domain" description="4Fe-4S ferredoxin-type" evidence="8">
    <location>
        <begin position="217"/>
        <end position="246"/>
    </location>
</feature>
<protein>
    <submittedName>
        <fullName evidence="9">Putative electron transport protein YccM</fullName>
    </submittedName>
</protein>
<dbReference type="PANTHER" id="PTHR30176:SF3">
    <property type="entry name" value="FERREDOXIN-TYPE PROTEIN NAPH"/>
    <property type="match status" value="1"/>
</dbReference>
<feature type="transmembrane region" description="Helical" evidence="7">
    <location>
        <begin position="65"/>
        <end position="96"/>
    </location>
</feature>
<proteinExistence type="predicted"/>
<evidence type="ECO:0000256" key="2">
    <source>
        <dbReference type="ARBA" id="ARBA00022485"/>
    </source>
</evidence>
<dbReference type="InterPro" id="IPR051684">
    <property type="entry name" value="Electron_Trans/Redox"/>
</dbReference>
<evidence type="ECO:0000256" key="1">
    <source>
        <dbReference type="ARBA" id="ARBA00022448"/>
    </source>
</evidence>
<keyword evidence="1" id="KW-0813">Transport</keyword>
<dbReference type="RefSeq" id="WP_134218232.1">
    <property type="nucleotide sequence ID" value="NZ_QFGA01000001.1"/>
</dbReference>
<dbReference type="PANTHER" id="PTHR30176">
    <property type="entry name" value="FERREDOXIN-TYPE PROTEIN NAPH"/>
    <property type="match status" value="1"/>
</dbReference>
<organism evidence="9 10">
    <name type="scientific">Pelotomaculum schinkii</name>
    <dbReference type="NCBI Taxonomy" id="78350"/>
    <lineage>
        <taxon>Bacteria</taxon>
        <taxon>Bacillati</taxon>
        <taxon>Bacillota</taxon>
        <taxon>Clostridia</taxon>
        <taxon>Eubacteriales</taxon>
        <taxon>Desulfotomaculaceae</taxon>
        <taxon>Pelotomaculum</taxon>
    </lineage>
</organism>
<dbReference type="AlphaFoldDB" id="A0A4Y7RIB1"/>
<keyword evidence="7" id="KW-0472">Membrane</keyword>
<evidence type="ECO:0000259" key="8">
    <source>
        <dbReference type="PROSITE" id="PS51379"/>
    </source>
</evidence>
<keyword evidence="5" id="KW-0408">Iron</keyword>
<reference evidence="9 10" key="1">
    <citation type="journal article" date="2018" name="Environ. Microbiol.">
        <title>Novel energy conservation strategies and behaviour of Pelotomaculum schinkii driving syntrophic propionate catabolism.</title>
        <authorList>
            <person name="Hidalgo-Ahumada C.A.P."/>
            <person name="Nobu M.K."/>
            <person name="Narihiro T."/>
            <person name="Tamaki H."/>
            <person name="Liu W.T."/>
            <person name="Kamagata Y."/>
            <person name="Stams A.J.M."/>
            <person name="Imachi H."/>
            <person name="Sousa D.Z."/>
        </authorList>
    </citation>
    <scope>NUCLEOTIDE SEQUENCE [LARGE SCALE GENOMIC DNA]</scope>
    <source>
        <strain evidence="9 10">HH</strain>
    </source>
</reference>
<keyword evidence="4" id="KW-0249">Electron transport</keyword>
<comment type="caution">
    <text evidence="9">The sequence shown here is derived from an EMBL/GenBank/DDBJ whole genome shotgun (WGS) entry which is preliminary data.</text>
</comment>
<evidence type="ECO:0000256" key="6">
    <source>
        <dbReference type="ARBA" id="ARBA00023014"/>
    </source>
</evidence>
<dbReference type="SUPFAM" id="SSF54862">
    <property type="entry name" value="4Fe-4S ferredoxins"/>
    <property type="match status" value="1"/>
</dbReference>
<evidence type="ECO:0000256" key="4">
    <source>
        <dbReference type="ARBA" id="ARBA00022982"/>
    </source>
</evidence>
<dbReference type="GO" id="GO:0051539">
    <property type="term" value="F:4 iron, 4 sulfur cluster binding"/>
    <property type="evidence" value="ECO:0007669"/>
    <property type="project" value="UniProtKB-KW"/>
</dbReference>
<dbReference type="Pfam" id="PF12801">
    <property type="entry name" value="Fer4_5"/>
    <property type="match status" value="3"/>
</dbReference>
<evidence type="ECO:0000313" key="10">
    <source>
        <dbReference type="Proteomes" id="UP000298324"/>
    </source>
</evidence>
<dbReference type="GO" id="GO:0046872">
    <property type="term" value="F:metal ion binding"/>
    <property type="evidence" value="ECO:0007669"/>
    <property type="project" value="UniProtKB-KW"/>
</dbReference>
<keyword evidence="2" id="KW-0004">4Fe-4S</keyword>
<keyword evidence="7" id="KW-0812">Transmembrane</keyword>
<feature type="transmembrane region" description="Helical" evidence="7">
    <location>
        <begin position="183"/>
        <end position="211"/>
    </location>
</feature>
<dbReference type="GO" id="GO:0005886">
    <property type="term" value="C:plasma membrane"/>
    <property type="evidence" value="ECO:0007669"/>
    <property type="project" value="TreeGrafter"/>
</dbReference>
<evidence type="ECO:0000313" key="9">
    <source>
        <dbReference type="EMBL" id="TEB08067.1"/>
    </source>
</evidence>
<keyword evidence="3" id="KW-0479">Metal-binding</keyword>
<keyword evidence="7" id="KW-1133">Transmembrane helix</keyword>
<dbReference type="Proteomes" id="UP000298324">
    <property type="component" value="Unassembled WGS sequence"/>
</dbReference>
<keyword evidence="6" id="KW-0411">Iron-sulfur</keyword>
<dbReference type="PROSITE" id="PS51379">
    <property type="entry name" value="4FE4S_FER_2"/>
    <property type="match status" value="1"/>
</dbReference>